<evidence type="ECO:0000256" key="6">
    <source>
        <dbReference type="ARBA" id="ARBA00023018"/>
    </source>
</evidence>
<evidence type="ECO:0000256" key="7">
    <source>
        <dbReference type="ARBA" id="ARBA00023065"/>
    </source>
</evidence>
<evidence type="ECO:0000256" key="3">
    <source>
        <dbReference type="ARBA" id="ARBA00022692"/>
    </source>
</evidence>
<dbReference type="InterPro" id="IPR006201">
    <property type="entry name" value="Neur_channel"/>
</dbReference>
<evidence type="ECO:0000256" key="17">
    <source>
        <dbReference type="SAM" id="Phobius"/>
    </source>
</evidence>
<comment type="caution">
    <text evidence="19">The sequence shown here is derived from an EMBL/GenBank/DDBJ whole genome shotgun (WGS) entry which is preliminary data.</text>
</comment>
<keyword evidence="3 17" id="KW-0812">Transmembrane</keyword>
<dbReference type="AlphaFoldDB" id="A0A2A2LKS5"/>
<dbReference type="SUPFAM" id="SSF90112">
    <property type="entry name" value="Neurotransmitter-gated ion-channel transmembrane pore"/>
    <property type="match status" value="2"/>
</dbReference>
<dbReference type="InterPro" id="IPR036719">
    <property type="entry name" value="Neuro-gated_channel_TM_sf"/>
</dbReference>
<feature type="domain" description="Neurotransmitter-gated ion-channel transmembrane" evidence="18">
    <location>
        <begin position="360"/>
        <end position="411"/>
    </location>
</feature>
<comment type="subcellular location">
    <subcellularLocation>
        <location evidence="15">Postsynaptic cell membrane</location>
        <topology evidence="15">Multi-pass membrane protein</topology>
    </subcellularLocation>
</comment>
<dbReference type="GO" id="GO:0005254">
    <property type="term" value="F:chloride channel activity"/>
    <property type="evidence" value="ECO:0007669"/>
    <property type="project" value="UniProtKB-KW"/>
</dbReference>
<feature type="region of interest" description="Disordered" evidence="16">
    <location>
        <begin position="171"/>
        <end position="196"/>
    </location>
</feature>
<evidence type="ECO:0000256" key="11">
    <source>
        <dbReference type="ARBA" id="ARBA00023180"/>
    </source>
</evidence>
<keyword evidence="7" id="KW-0406">Ion transport</keyword>
<feature type="transmembrane region" description="Helical" evidence="17">
    <location>
        <begin position="376"/>
        <end position="398"/>
    </location>
</feature>
<dbReference type="Pfam" id="PF02932">
    <property type="entry name" value="Neur_chan_memb"/>
    <property type="match status" value="2"/>
</dbReference>
<evidence type="ECO:0000256" key="10">
    <source>
        <dbReference type="ARBA" id="ARBA00023173"/>
    </source>
</evidence>
<protein>
    <recommendedName>
        <fullName evidence="18">Neurotransmitter-gated ion-channel transmembrane domain-containing protein</fullName>
    </recommendedName>
</protein>
<feature type="transmembrane region" description="Helical" evidence="17">
    <location>
        <begin position="268"/>
        <end position="287"/>
    </location>
</feature>
<feature type="transmembrane region" description="Helical" evidence="17">
    <location>
        <begin position="471"/>
        <end position="490"/>
    </location>
</feature>
<evidence type="ECO:0000256" key="2">
    <source>
        <dbReference type="ARBA" id="ARBA00022475"/>
    </source>
</evidence>
<feature type="transmembrane region" description="Helical" evidence="17">
    <location>
        <begin position="73"/>
        <end position="97"/>
    </location>
</feature>
<keyword evidence="2" id="KW-1003">Cell membrane</keyword>
<dbReference type="GO" id="GO:0005230">
    <property type="term" value="F:extracellular ligand-gated monoatomic ion channel activity"/>
    <property type="evidence" value="ECO:0007669"/>
    <property type="project" value="UniProtKB-ARBA"/>
</dbReference>
<feature type="transmembrane region" description="Helical" evidence="17">
    <location>
        <begin position="104"/>
        <end position="123"/>
    </location>
</feature>
<evidence type="ECO:0000313" key="20">
    <source>
        <dbReference type="Proteomes" id="UP000218231"/>
    </source>
</evidence>
<evidence type="ECO:0000256" key="9">
    <source>
        <dbReference type="ARBA" id="ARBA00023157"/>
    </source>
</evidence>
<keyword evidence="20" id="KW-1185">Reference proteome</keyword>
<dbReference type="FunFam" id="1.20.58.390:FF:000067">
    <property type="entry name" value="Glycine receptor subunit alpha-2"/>
    <property type="match status" value="1"/>
</dbReference>
<dbReference type="InterPro" id="IPR006028">
    <property type="entry name" value="GABAA/Glycine_rcpt"/>
</dbReference>
<proteinExistence type="predicted"/>
<evidence type="ECO:0000256" key="15">
    <source>
        <dbReference type="ARBA" id="ARBA00034104"/>
    </source>
</evidence>
<reference evidence="19 20" key="1">
    <citation type="journal article" date="2017" name="Curr. Biol.">
        <title>Genome architecture and evolution of a unichromosomal asexual nematode.</title>
        <authorList>
            <person name="Fradin H."/>
            <person name="Zegar C."/>
            <person name="Gutwein M."/>
            <person name="Lucas J."/>
            <person name="Kovtun M."/>
            <person name="Corcoran D."/>
            <person name="Baugh L.R."/>
            <person name="Kiontke K."/>
            <person name="Gunsalus K."/>
            <person name="Fitch D.H."/>
            <person name="Piano F."/>
        </authorList>
    </citation>
    <scope>NUCLEOTIDE SEQUENCE [LARGE SCALE GENOMIC DNA]</scope>
    <source>
        <strain evidence="19">PF1309</strain>
    </source>
</reference>
<keyword evidence="12" id="KW-0868">Chloride</keyword>
<name>A0A2A2LKS5_9BILA</name>
<keyword evidence="1" id="KW-0813">Transport</keyword>
<evidence type="ECO:0000256" key="8">
    <source>
        <dbReference type="ARBA" id="ARBA00023136"/>
    </source>
</evidence>
<dbReference type="InterPro" id="IPR038050">
    <property type="entry name" value="Neuro_actylchol_rec"/>
</dbReference>
<feature type="transmembrane region" description="Helical" evidence="17">
    <location>
        <begin position="138"/>
        <end position="161"/>
    </location>
</feature>
<accession>A0A2A2LKS5</accession>
<dbReference type="GO" id="GO:0034707">
    <property type="term" value="C:chloride channel complex"/>
    <property type="evidence" value="ECO:0007669"/>
    <property type="project" value="UniProtKB-KW"/>
</dbReference>
<dbReference type="EMBL" id="LIAE01006629">
    <property type="protein sequence ID" value="PAV86833.1"/>
    <property type="molecule type" value="Genomic_DNA"/>
</dbReference>
<organism evidence="19 20">
    <name type="scientific">Diploscapter pachys</name>
    <dbReference type="NCBI Taxonomy" id="2018661"/>
    <lineage>
        <taxon>Eukaryota</taxon>
        <taxon>Metazoa</taxon>
        <taxon>Ecdysozoa</taxon>
        <taxon>Nematoda</taxon>
        <taxon>Chromadorea</taxon>
        <taxon>Rhabditida</taxon>
        <taxon>Rhabditina</taxon>
        <taxon>Rhabditomorpha</taxon>
        <taxon>Rhabditoidea</taxon>
        <taxon>Rhabditidae</taxon>
        <taxon>Diploscapter</taxon>
    </lineage>
</organism>
<keyword evidence="14" id="KW-0407">Ion channel</keyword>
<evidence type="ECO:0000256" key="1">
    <source>
        <dbReference type="ARBA" id="ARBA00022448"/>
    </source>
</evidence>
<evidence type="ECO:0000256" key="13">
    <source>
        <dbReference type="ARBA" id="ARBA00023257"/>
    </source>
</evidence>
<dbReference type="InterPro" id="IPR006029">
    <property type="entry name" value="Neurotrans-gated_channel_TM"/>
</dbReference>
<keyword evidence="10" id="KW-0869">Chloride channel</keyword>
<dbReference type="Proteomes" id="UP000218231">
    <property type="component" value="Unassembled WGS sequence"/>
</dbReference>
<evidence type="ECO:0000313" key="19">
    <source>
        <dbReference type="EMBL" id="PAV86833.1"/>
    </source>
</evidence>
<evidence type="ECO:0000256" key="12">
    <source>
        <dbReference type="ARBA" id="ARBA00023214"/>
    </source>
</evidence>
<keyword evidence="6" id="KW-0770">Synapse</keyword>
<dbReference type="Gene3D" id="1.20.58.390">
    <property type="entry name" value="Neurotransmitter-gated ion-channel transmembrane domain"/>
    <property type="match status" value="2"/>
</dbReference>
<evidence type="ECO:0000256" key="4">
    <source>
        <dbReference type="ARBA" id="ARBA00022729"/>
    </source>
</evidence>
<dbReference type="STRING" id="2018661.A0A2A2LKS5"/>
<keyword evidence="13" id="KW-0628">Postsynaptic cell membrane</keyword>
<keyword evidence="4" id="KW-0732">Signal</keyword>
<dbReference type="PANTHER" id="PTHR18945">
    <property type="entry name" value="NEUROTRANSMITTER GATED ION CHANNEL"/>
    <property type="match status" value="1"/>
</dbReference>
<dbReference type="GO" id="GO:0004888">
    <property type="term" value="F:transmembrane signaling receptor activity"/>
    <property type="evidence" value="ECO:0007669"/>
    <property type="project" value="InterPro"/>
</dbReference>
<gene>
    <name evidence="19" type="ORF">WR25_04608</name>
</gene>
<dbReference type="GO" id="GO:0045211">
    <property type="term" value="C:postsynaptic membrane"/>
    <property type="evidence" value="ECO:0007669"/>
    <property type="project" value="UniProtKB-SubCell"/>
</dbReference>
<keyword evidence="5 17" id="KW-1133">Transmembrane helix</keyword>
<evidence type="ECO:0000259" key="18">
    <source>
        <dbReference type="Pfam" id="PF02932"/>
    </source>
</evidence>
<dbReference type="OrthoDB" id="203862at2759"/>
<feature type="region of interest" description="Disordered" evidence="16">
    <location>
        <begin position="405"/>
        <end position="424"/>
    </location>
</feature>
<feature type="domain" description="Neurotransmitter-gated ion-channel transmembrane" evidence="18">
    <location>
        <begin position="80"/>
        <end position="285"/>
    </location>
</feature>
<keyword evidence="11" id="KW-0325">Glycoprotein</keyword>
<evidence type="ECO:0000256" key="5">
    <source>
        <dbReference type="ARBA" id="ARBA00022989"/>
    </source>
</evidence>
<dbReference type="CDD" id="cd19049">
    <property type="entry name" value="LGIC_TM_anion"/>
    <property type="match status" value="1"/>
</dbReference>
<evidence type="ECO:0000256" key="14">
    <source>
        <dbReference type="ARBA" id="ARBA00023303"/>
    </source>
</evidence>
<dbReference type="PRINTS" id="PR00253">
    <property type="entry name" value="GABAARECEPTR"/>
</dbReference>
<keyword evidence="8 17" id="KW-0472">Membrane</keyword>
<evidence type="ECO:0000256" key="16">
    <source>
        <dbReference type="SAM" id="MobiDB-lite"/>
    </source>
</evidence>
<keyword evidence="9" id="KW-1015">Disulfide bond</keyword>
<sequence>MCLCVSDGYAVHDIDYFWGDKRTDPPHIAIKFGSDLVLPQFEPSKYNVNNVVSETDSGKYNRLVLTFLFTRNIGFYAMNIVIPSVLIVTISWVSFWLNREASPARVGLGVTTVLTMTTLITTTNNSMPKVSYIKGLDVFLNFCFVMVFASLVEYAIVSYMTKRMILRREKRRKAAEQQQRSEMPMFGSNISPKSGNNNADMYYPGHNTSMNPLMEIPENCDCRTIPLMQNPRLIPDNANTLWPAPFARPKKPKKTCIQRWTPAKIDKVSRYGFPIVFIVFNVAYWIIMQHESLKSQTEGFDQADWHSVFNDDTDEIAYYWCSRDNDNCTGIKKEEIELPSYAFDDRNICMNRTVFKNSSGTNRRLPPVSYIKAVDVYLGFSYLLVVLALIEYAFVAYTKKKNEDRKRKDKRMGGGSERRQPIQTPAAPDIVTDARLAECTCNSMPVSIIAVMQKKEKYCLRHSHIDIGSRFFFPLTFTIFNLLFWIILLAKAKRLPFFSDIEQFRCINFPFHDE</sequence>